<sequence length="394" mass="41228">MTVLQIIKDLISKEDVNWGDSSTTFSRETHTGGQVSVHYIDAECIPSTGLGGFVGDHLHEQNTDTGTSSNSFIIRSNGASATLSASTLGTSREFSFPDTGDQELVGGTDLGSVANGLGASLVGIEDSASLLTATDVEGALAEIAADVSDLSETGQGRGYLKGFKLSWLSTTSIQIGGGMVHHAGTAEQRLYMESTATFTLGSAGSNTGSTDLGANQVHYIYVDDSAVVSLGDNEITATEILNSTTAPAYSNAKVGWYNSNDRCIGAVLTNASNQVIAFRVLGDELYLYDEFTTEVSAALCGTTIAAGTVIDISSSVPVFCTRARVKVTNDNAAAVNYFFMATVDVSKDPEVFYGPATLSNTFDIALSSTQVTYYCGTAAVTTTVDTVGYFLDEL</sequence>
<gene>
    <name evidence="1" type="ORF">MM415B01425_0008</name>
</gene>
<evidence type="ECO:0000313" key="1">
    <source>
        <dbReference type="EMBL" id="QJA58663.1"/>
    </source>
</evidence>
<reference evidence="1" key="1">
    <citation type="submission" date="2020-03" db="EMBL/GenBank/DDBJ databases">
        <title>The deep terrestrial virosphere.</title>
        <authorList>
            <person name="Holmfeldt K."/>
            <person name="Nilsson E."/>
            <person name="Simone D."/>
            <person name="Lopez-Fernandez M."/>
            <person name="Wu X."/>
            <person name="de Brujin I."/>
            <person name="Lundin D."/>
            <person name="Andersson A."/>
            <person name="Bertilsson S."/>
            <person name="Dopson M."/>
        </authorList>
    </citation>
    <scope>NUCLEOTIDE SEQUENCE</scope>
    <source>
        <strain evidence="1">MM415B01425</strain>
    </source>
</reference>
<proteinExistence type="predicted"/>
<dbReference type="AlphaFoldDB" id="A0A6M3IMJ0"/>
<name>A0A6M3IMJ0_9ZZZZ</name>
<dbReference type="EMBL" id="MT141334">
    <property type="protein sequence ID" value="QJA58663.1"/>
    <property type="molecule type" value="Genomic_DNA"/>
</dbReference>
<organism evidence="1">
    <name type="scientific">viral metagenome</name>
    <dbReference type="NCBI Taxonomy" id="1070528"/>
    <lineage>
        <taxon>unclassified sequences</taxon>
        <taxon>metagenomes</taxon>
        <taxon>organismal metagenomes</taxon>
    </lineage>
</organism>
<protein>
    <submittedName>
        <fullName evidence="1">Uncharacterized protein</fullName>
    </submittedName>
</protein>
<accession>A0A6M3IMJ0</accession>